<feature type="compositionally biased region" description="Low complexity" evidence="7">
    <location>
        <begin position="785"/>
        <end position="795"/>
    </location>
</feature>
<feature type="region of interest" description="Disordered" evidence="7">
    <location>
        <begin position="785"/>
        <end position="807"/>
    </location>
</feature>
<feature type="transmembrane region" description="Helical" evidence="8">
    <location>
        <begin position="12"/>
        <end position="31"/>
    </location>
</feature>
<sequence length="807" mass="91699">MGKSTEAGPLKSVMVVFGALAFGWLAIELAFKPFLDKARSALDKSDPTRDPDDDEDGGTTQKSLEFVWLLRNERIRRQKGIWKLATVFSLICDDHRTGNVGCTACACAAFCSISREERLWENVCSSMWPSTNREDVKSLISSIGGFRKFYADCFPLIVNKEVPEFQWNDYHGYPEEWSEAEYYGDMDDFESISPSDFVSIVDISDDHQEDEVTLSVSDGLPPISSMQRERKDGKLWCELRDGIRLSWIVLNRKIKQAANLSSWSPLGGQRHWPTDKDFLIRFGSVIPAKDILPCRVVECILVMKFRVIHTEGDGVQTTLKLTELSMQLEDMEGAHVNGRNSLLILKEALSCHRSKNYGEFLESCNLYSKVQNELKEEKMRIESSQGLRTRALPGRLSWLGFVESPLSSPSSSEAVVDVLPGFLEEGGDGCNVFDGNWVWDESYPLYQSQNCSLLDDGFRCSENGRPDSFYTKWRWQPKHCNLPRFDANVMLEKLRNRRVVFVGDSIGRNQWESLLCMLSSAVSNKSSIYEVNGNPITKHTGFLAFKFSDFNCTIEYYRAPFVVVQGRPPHGAPANVRITLRVDQMDWSSNHWRGADIMVFNTGHWWNYEKTIRGGCYFQEKQKVKMEMSVDDAYKRSLKTLLDWVTSHVNMSETQVFFRTYAPVHFRGGDWKSGGSCHLETLPDMSSSPVPPETWPQLDNAFDVLSDHSNQHSNNSQVMKLDLLNVTLMTSLRKDGHSSVYYLGPGLGPAPLHRQDCSHWCLPGVPDSWNELLYALFLKRESIRTRNSTSTQNSTEPSAAQLKEEKG</sequence>
<feature type="domain" description="Trichome birefringence-like N-terminal" evidence="10">
    <location>
        <begin position="429"/>
        <end position="481"/>
    </location>
</feature>
<feature type="domain" description="Trichome birefringence-like C-terminal" evidence="9">
    <location>
        <begin position="482"/>
        <end position="775"/>
    </location>
</feature>
<evidence type="ECO:0000259" key="9">
    <source>
        <dbReference type="Pfam" id="PF13839"/>
    </source>
</evidence>
<evidence type="ECO:0000259" key="10">
    <source>
        <dbReference type="Pfam" id="PF14416"/>
    </source>
</evidence>
<dbReference type="PANTHER" id="PTHR32285:SF213">
    <property type="entry name" value="PROTEIN TRICHOME BIREFRINGENCE-LIKE 11"/>
    <property type="match status" value="1"/>
</dbReference>
<evidence type="ECO:0000256" key="1">
    <source>
        <dbReference type="ARBA" id="ARBA00004167"/>
    </source>
</evidence>
<evidence type="ECO:0008006" key="13">
    <source>
        <dbReference type="Google" id="ProtNLM"/>
    </source>
</evidence>
<evidence type="ECO:0000256" key="6">
    <source>
        <dbReference type="ARBA" id="ARBA00023136"/>
    </source>
</evidence>
<evidence type="ECO:0000313" key="11">
    <source>
        <dbReference type="EMBL" id="WJZ90167.1"/>
    </source>
</evidence>
<evidence type="ECO:0000256" key="7">
    <source>
        <dbReference type="SAM" id="MobiDB-lite"/>
    </source>
</evidence>
<proteinExistence type="inferred from homology"/>
<dbReference type="InterPro" id="IPR025846">
    <property type="entry name" value="TBL_N"/>
</dbReference>
<comment type="similarity">
    <text evidence="2">Belongs to the PC-esterase family. TBL subfamily.</text>
</comment>
<dbReference type="Pfam" id="PF13839">
    <property type="entry name" value="PC-Esterase"/>
    <property type="match status" value="1"/>
</dbReference>
<evidence type="ECO:0000256" key="5">
    <source>
        <dbReference type="ARBA" id="ARBA00022989"/>
    </source>
</evidence>
<keyword evidence="3 8" id="KW-0812">Transmembrane</keyword>
<gene>
    <name evidence="11" type="ORF">VitviT2T_009332</name>
</gene>
<keyword evidence="5 8" id="KW-1133">Transmembrane helix</keyword>
<protein>
    <recommendedName>
        <fullName evidence="13">Trichome birefringence-like N-terminal domain-containing protein</fullName>
    </recommendedName>
</protein>
<evidence type="ECO:0000256" key="8">
    <source>
        <dbReference type="SAM" id="Phobius"/>
    </source>
</evidence>
<dbReference type="InterPro" id="IPR026057">
    <property type="entry name" value="TBL_C"/>
</dbReference>
<dbReference type="Pfam" id="PF14416">
    <property type="entry name" value="PMR5N"/>
    <property type="match status" value="1"/>
</dbReference>
<comment type="subcellular location">
    <subcellularLocation>
        <location evidence="1">Membrane</location>
        <topology evidence="1">Single-pass membrane protein</topology>
    </subcellularLocation>
</comment>
<dbReference type="InterPro" id="IPR029962">
    <property type="entry name" value="TBL"/>
</dbReference>
<evidence type="ECO:0000256" key="2">
    <source>
        <dbReference type="ARBA" id="ARBA00007727"/>
    </source>
</evidence>
<keyword evidence="6 8" id="KW-0472">Membrane</keyword>
<accession>A0ABY9C543</accession>
<reference evidence="11 12" key="1">
    <citation type="journal article" date="2023" name="Hortic Res">
        <title>The complete reference genome for grapevine (Vitis vinifera L.) genetics and breeding.</title>
        <authorList>
            <person name="Shi X."/>
            <person name="Cao S."/>
            <person name="Wang X."/>
            <person name="Huang S."/>
            <person name="Wang Y."/>
            <person name="Liu Z."/>
            <person name="Liu W."/>
            <person name="Leng X."/>
            <person name="Peng Y."/>
            <person name="Wang N."/>
            <person name="Wang Y."/>
            <person name="Ma Z."/>
            <person name="Xu X."/>
            <person name="Zhang F."/>
            <person name="Xue H."/>
            <person name="Zhong H."/>
            <person name="Wang Y."/>
            <person name="Zhang K."/>
            <person name="Velt A."/>
            <person name="Avia K."/>
            <person name="Holtgrawe D."/>
            <person name="Grimplet J."/>
            <person name="Matus J.T."/>
            <person name="Ware D."/>
            <person name="Wu X."/>
            <person name="Wang H."/>
            <person name="Liu C."/>
            <person name="Fang Y."/>
            <person name="Rustenholz C."/>
            <person name="Cheng Z."/>
            <person name="Xiao H."/>
            <person name="Zhou Y."/>
        </authorList>
    </citation>
    <scope>NUCLEOTIDE SEQUENCE [LARGE SCALE GENOMIC DNA]</scope>
    <source>
        <strain evidence="12">cv. Pinot noir / PN40024</strain>
        <tissue evidence="11">Leaf</tissue>
    </source>
</reference>
<dbReference type="PANTHER" id="PTHR32285">
    <property type="entry name" value="PROTEIN TRICHOME BIREFRINGENCE-LIKE 9-RELATED"/>
    <property type="match status" value="1"/>
</dbReference>
<evidence type="ECO:0000256" key="3">
    <source>
        <dbReference type="ARBA" id="ARBA00022692"/>
    </source>
</evidence>
<name>A0ABY9C543_VITVI</name>
<dbReference type="Proteomes" id="UP001227230">
    <property type="component" value="Chromosome 7"/>
</dbReference>
<keyword evidence="4" id="KW-0735">Signal-anchor</keyword>
<evidence type="ECO:0000256" key="4">
    <source>
        <dbReference type="ARBA" id="ARBA00022968"/>
    </source>
</evidence>
<keyword evidence="12" id="KW-1185">Reference proteome</keyword>
<evidence type="ECO:0000313" key="12">
    <source>
        <dbReference type="Proteomes" id="UP001227230"/>
    </source>
</evidence>
<dbReference type="EMBL" id="CP126654">
    <property type="protein sequence ID" value="WJZ90167.1"/>
    <property type="molecule type" value="Genomic_DNA"/>
</dbReference>
<organism evidence="11 12">
    <name type="scientific">Vitis vinifera</name>
    <name type="common">Grape</name>
    <dbReference type="NCBI Taxonomy" id="29760"/>
    <lineage>
        <taxon>Eukaryota</taxon>
        <taxon>Viridiplantae</taxon>
        <taxon>Streptophyta</taxon>
        <taxon>Embryophyta</taxon>
        <taxon>Tracheophyta</taxon>
        <taxon>Spermatophyta</taxon>
        <taxon>Magnoliopsida</taxon>
        <taxon>eudicotyledons</taxon>
        <taxon>Gunneridae</taxon>
        <taxon>Pentapetalae</taxon>
        <taxon>rosids</taxon>
        <taxon>Vitales</taxon>
        <taxon>Vitaceae</taxon>
        <taxon>Viteae</taxon>
        <taxon>Vitis</taxon>
    </lineage>
</organism>